<protein>
    <submittedName>
        <fullName evidence="1">Uncharacterized protein</fullName>
    </submittedName>
</protein>
<dbReference type="Proteomes" id="UP000765507">
    <property type="component" value="Unassembled WGS sequence"/>
</dbReference>
<keyword evidence="2" id="KW-1185">Reference proteome</keyword>
<evidence type="ECO:0000313" key="2">
    <source>
        <dbReference type="Proteomes" id="UP000765507"/>
    </source>
</evidence>
<organism evidence="1 2">
    <name type="scientific">Chelydra serpentina</name>
    <name type="common">Snapping turtle</name>
    <name type="synonym">Testudo serpentina</name>
    <dbReference type="NCBI Taxonomy" id="8475"/>
    <lineage>
        <taxon>Eukaryota</taxon>
        <taxon>Metazoa</taxon>
        <taxon>Chordata</taxon>
        <taxon>Craniata</taxon>
        <taxon>Vertebrata</taxon>
        <taxon>Euteleostomi</taxon>
        <taxon>Archelosauria</taxon>
        <taxon>Testudinata</taxon>
        <taxon>Testudines</taxon>
        <taxon>Cryptodira</taxon>
        <taxon>Durocryptodira</taxon>
        <taxon>Americhelydia</taxon>
        <taxon>Chelydroidea</taxon>
        <taxon>Chelydridae</taxon>
        <taxon>Chelydra</taxon>
    </lineage>
</organism>
<evidence type="ECO:0000313" key="1">
    <source>
        <dbReference type="EMBL" id="KAG6921575.1"/>
    </source>
</evidence>
<dbReference type="AlphaFoldDB" id="A0A8T1RYX2"/>
<gene>
    <name evidence="1" type="ORF">G0U57_006692</name>
</gene>
<name>A0A8T1RYX2_CHESE</name>
<sequence>MEFCVPCGKEVSLLHLLVKKKEVEKKGLMTEGLGACFSQTMELVANYEKRQYDCILRNIRLIMQADGNWLEFKSGNADQLLLVWYDQHKKAAQVNRPTEKFYD</sequence>
<dbReference type="OrthoDB" id="10607023at2759"/>
<comment type="caution">
    <text evidence="1">The sequence shown here is derived from an EMBL/GenBank/DDBJ whole genome shotgun (WGS) entry which is preliminary data.</text>
</comment>
<accession>A0A8T1RYX2</accession>
<reference evidence="1 2" key="1">
    <citation type="journal article" date="2020" name="G3 (Bethesda)">
        <title>Draft Genome of the Common Snapping Turtle, Chelydra serpentina, a Model for Phenotypic Plasticity in Reptiles.</title>
        <authorList>
            <person name="Das D."/>
            <person name="Singh S.K."/>
            <person name="Bierstedt J."/>
            <person name="Erickson A."/>
            <person name="Galli G.L.J."/>
            <person name="Crossley D.A. 2nd"/>
            <person name="Rhen T."/>
        </authorList>
    </citation>
    <scope>NUCLEOTIDE SEQUENCE [LARGE SCALE GENOMIC DNA]</scope>
    <source>
        <strain evidence="1">KW</strain>
    </source>
</reference>
<dbReference type="EMBL" id="JAHGAV010001935">
    <property type="protein sequence ID" value="KAG6921575.1"/>
    <property type="molecule type" value="Genomic_DNA"/>
</dbReference>
<proteinExistence type="predicted"/>